<evidence type="ECO:0000313" key="2">
    <source>
        <dbReference type="EMBL" id="NVB76504.1"/>
    </source>
</evidence>
<feature type="non-terminal residue" evidence="2">
    <location>
        <position position="1"/>
    </location>
</feature>
<reference evidence="2 3" key="1">
    <citation type="submission" date="2020-04" db="EMBL/GenBank/DDBJ databases">
        <authorList>
            <person name="Pieper L."/>
        </authorList>
    </citation>
    <scope>NUCLEOTIDE SEQUENCE [LARGE SCALE GENOMIC DNA]</scope>
    <source>
        <strain evidence="2 3">B33</strain>
    </source>
</reference>
<protein>
    <submittedName>
        <fullName evidence="2">Stage II sporulation protein E</fullName>
    </submittedName>
</protein>
<dbReference type="RefSeq" id="WP_221421028.1">
    <property type="nucleotide sequence ID" value="NZ_JABWDJ010000546.1"/>
</dbReference>
<evidence type="ECO:0000313" key="3">
    <source>
        <dbReference type="Proteomes" id="UP000524321"/>
    </source>
</evidence>
<sequence>PFGLGLTLGLAEDCFAPCAAGAALGLLLHGLGALSLRSLCQLCALGAVVAARWLLPQRFMPAALAGCGTLTGMALCFALGSSGGADLLYSAADALLAAAIGFGLRKFA</sequence>
<organism evidence="2 3">
    <name type="scientific">Phocaeicola vulgatus</name>
    <name type="common">Bacteroides vulgatus</name>
    <dbReference type="NCBI Taxonomy" id="821"/>
    <lineage>
        <taxon>Bacteria</taxon>
        <taxon>Pseudomonadati</taxon>
        <taxon>Bacteroidota</taxon>
        <taxon>Bacteroidia</taxon>
        <taxon>Bacteroidales</taxon>
        <taxon>Bacteroidaceae</taxon>
        <taxon>Phocaeicola</taxon>
    </lineage>
</organism>
<accession>A0A7Y6PIL4</accession>
<feature type="non-terminal residue" evidence="2">
    <location>
        <position position="108"/>
    </location>
</feature>
<keyword evidence="1" id="KW-0812">Transmembrane</keyword>
<dbReference type="EMBL" id="JABWDJ010000546">
    <property type="protein sequence ID" value="NVB76504.1"/>
    <property type="molecule type" value="Genomic_DNA"/>
</dbReference>
<evidence type="ECO:0000256" key="1">
    <source>
        <dbReference type="SAM" id="Phobius"/>
    </source>
</evidence>
<comment type="caution">
    <text evidence="2">The sequence shown here is derived from an EMBL/GenBank/DDBJ whole genome shotgun (WGS) entry which is preliminary data.</text>
</comment>
<keyword evidence="1" id="KW-0472">Membrane</keyword>
<dbReference type="AlphaFoldDB" id="A0A7Y6PIL4"/>
<reference evidence="2 3" key="2">
    <citation type="submission" date="2020-07" db="EMBL/GenBank/DDBJ databases">
        <title>Bacterial metabolism rescues the inhibition of intestinal drug absorption by food and drug additives.</title>
        <authorList>
            <person name="Zou L."/>
            <person name="Spanogiannopoulos P."/>
            <person name="Chien H.-C."/>
            <person name="Pieper L.M."/>
            <person name="Cai W."/>
            <person name="Khuri N."/>
            <person name="Pottel J."/>
            <person name="Vora B."/>
            <person name="Ni Z."/>
            <person name="Tsakalozou E."/>
            <person name="Zhang W."/>
            <person name="Shoichet B.K."/>
            <person name="Giacomini K.M."/>
            <person name="Turnbaugh P.J."/>
        </authorList>
    </citation>
    <scope>NUCLEOTIDE SEQUENCE [LARGE SCALE GENOMIC DNA]</scope>
    <source>
        <strain evidence="2 3">B33</strain>
    </source>
</reference>
<dbReference type="Proteomes" id="UP000524321">
    <property type="component" value="Unassembled WGS sequence"/>
</dbReference>
<proteinExistence type="predicted"/>
<keyword evidence="1" id="KW-1133">Transmembrane helix</keyword>
<gene>
    <name evidence="2" type="ORF">HUV05_24010</name>
</gene>
<feature type="transmembrane region" description="Helical" evidence="1">
    <location>
        <begin position="62"/>
        <end position="81"/>
    </location>
</feature>
<name>A0A7Y6PIL4_PHOVU</name>
<feature type="transmembrane region" description="Helical" evidence="1">
    <location>
        <begin position="34"/>
        <end position="55"/>
    </location>
</feature>